<evidence type="ECO:0000313" key="1">
    <source>
        <dbReference type="EMBL" id="KAK7411474.1"/>
    </source>
</evidence>
<sequence>MRRKFSNLWTLSSYNPLDENSFHFQETPPKKVNSFSFFSSLSLSRSHNPPSSFVLQSLLLRVSVMGVCCRCSHTSHITAIIITSFFRHKP</sequence>
<organism evidence="1 2">
    <name type="scientific">Psophocarpus tetragonolobus</name>
    <name type="common">Winged bean</name>
    <name type="synonym">Dolichos tetragonolobus</name>
    <dbReference type="NCBI Taxonomy" id="3891"/>
    <lineage>
        <taxon>Eukaryota</taxon>
        <taxon>Viridiplantae</taxon>
        <taxon>Streptophyta</taxon>
        <taxon>Embryophyta</taxon>
        <taxon>Tracheophyta</taxon>
        <taxon>Spermatophyta</taxon>
        <taxon>Magnoliopsida</taxon>
        <taxon>eudicotyledons</taxon>
        <taxon>Gunneridae</taxon>
        <taxon>Pentapetalae</taxon>
        <taxon>rosids</taxon>
        <taxon>fabids</taxon>
        <taxon>Fabales</taxon>
        <taxon>Fabaceae</taxon>
        <taxon>Papilionoideae</taxon>
        <taxon>50 kb inversion clade</taxon>
        <taxon>NPAAA clade</taxon>
        <taxon>indigoferoid/millettioid clade</taxon>
        <taxon>Phaseoleae</taxon>
        <taxon>Psophocarpus</taxon>
    </lineage>
</organism>
<accession>A0AAN9T245</accession>
<evidence type="ECO:0000313" key="2">
    <source>
        <dbReference type="Proteomes" id="UP001386955"/>
    </source>
</evidence>
<reference evidence="1 2" key="1">
    <citation type="submission" date="2024-01" db="EMBL/GenBank/DDBJ databases">
        <title>The genomes of 5 underutilized Papilionoideae crops provide insights into root nodulation and disease resistanc.</title>
        <authorList>
            <person name="Jiang F."/>
        </authorList>
    </citation>
    <scope>NUCLEOTIDE SEQUENCE [LARGE SCALE GENOMIC DNA]</scope>
    <source>
        <strain evidence="1">DUOXIRENSHENG_FW03</strain>
        <tissue evidence="1">Leaves</tissue>
    </source>
</reference>
<protein>
    <submittedName>
        <fullName evidence="1">Uncharacterized protein</fullName>
    </submittedName>
</protein>
<name>A0AAN9T245_PSOTE</name>
<proteinExistence type="predicted"/>
<gene>
    <name evidence="1" type="ORF">VNO78_02907</name>
</gene>
<dbReference type="EMBL" id="JAYMYS010000001">
    <property type="protein sequence ID" value="KAK7411474.1"/>
    <property type="molecule type" value="Genomic_DNA"/>
</dbReference>
<comment type="caution">
    <text evidence="1">The sequence shown here is derived from an EMBL/GenBank/DDBJ whole genome shotgun (WGS) entry which is preliminary data.</text>
</comment>
<dbReference type="AlphaFoldDB" id="A0AAN9T245"/>
<dbReference type="Proteomes" id="UP001386955">
    <property type="component" value="Unassembled WGS sequence"/>
</dbReference>
<keyword evidence="2" id="KW-1185">Reference proteome</keyword>